<dbReference type="Proteomes" id="UP000276055">
    <property type="component" value="Unassembled WGS sequence"/>
</dbReference>
<dbReference type="Gene3D" id="3.40.50.1820">
    <property type="entry name" value="alpha/beta hydrolase"/>
    <property type="match status" value="1"/>
</dbReference>
<dbReference type="InterPro" id="IPR000073">
    <property type="entry name" value="AB_hydrolase_1"/>
</dbReference>
<organism evidence="2 3">
    <name type="scientific">Arthrobacter oryzae</name>
    <dbReference type="NCBI Taxonomy" id="409290"/>
    <lineage>
        <taxon>Bacteria</taxon>
        <taxon>Bacillati</taxon>
        <taxon>Actinomycetota</taxon>
        <taxon>Actinomycetes</taxon>
        <taxon>Micrococcales</taxon>
        <taxon>Micrococcaceae</taxon>
        <taxon>Arthrobacter</taxon>
    </lineage>
</organism>
<dbReference type="AlphaFoldDB" id="A0A495FL86"/>
<dbReference type="InterPro" id="IPR029058">
    <property type="entry name" value="AB_hydrolase_fold"/>
</dbReference>
<dbReference type="GO" id="GO:0003824">
    <property type="term" value="F:catalytic activity"/>
    <property type="evidence" value="ECO:0007669"/>
    <property type="project" value="UniProtKB-ARBA"/>
</dbReference>
<feature type="domain" description="AB hydrolase-1" evidence="1">
    <location>
        <begin position="32"/>
        <end position="259"/>
    </location>
</feature>
<dbReference type="Pfam" id="PF00561">
    <property type="entry name" value="Abhydrolase_1"/>
    <property type="match status" value="1"/>
</dbReference>
<sequence>MAGAARRDRAVQSGVFRNGMEYVTWGRGAKSLLFIQGGPGSVVPHGLLGGLFRREFDPYLDAGYAVWIVTRRRNMLASHTSADMAEDYAHVIAEQFGGRVDLVLAKSFGGMIGQHLAARHPESFRRIALVATAAELSAWGKDVDHRMAAAIAAGDPGGAGSVLAEYVLPGPRTRWLRDLLGPVVGRRVLSRPGCPATDVLTEARAGQAFDARAELPLIRPPVLLLCGGRDSFFPRTVAEETARQIPDCTLVVYERLGHLRAASSRRVPRDVLAFARAR</sequence>
<dbReference type="OrthoDB" id="9802489at2"/>
<dbReference type="PANTHER" id="PTHR43194:SF5">
    <property type="entry name" value="PIMELOYL-[ACYL-CARRIER PROTEIN] METHYL ESTER ESTERASE"/>
    <property type="match status" value="1"/>
</dbReference>
<comment type="caution">
    <text evidence="2">The sequence shown here is derived from an EMBL/GenBank/DDBJ whole genome shotgun (WGS) entry which is preliminary data.</text>
</comment>
<evidence type="ECO:0000313" key="3">
    <source>
        <dbReference type="Proteomes" id="UP000276055"/>
    </source>
</evidence>
<protein>
    <submittedName>
        <fullName evidence="2">Pimeloyl-ACP methyl ester carboxylesterase</fullName>
    </submittedName>
</protein>
<proteinExistence type="predicted"/>
<dbReference type="SUPFAM" id="SSF53474">
    <property type="entry name" value="alpha/beta-Hydrolases"/>
    <property type="match status" value="1"/>
</dbReference>
<accession>A0A495FL86</accession>
<name>A0A495FL86_9MICC</name>
<gene>
    <name evidence="2" type="ORF">C8D78_0317</name>
</gene>
<dbReference type="PANTHER" id="PTHR43194">
    <property type="entry name" value="HYDROLASE ALPHA/BETA FOLD FAMILY"/>
    <property type="match status" value="1"/>
</dbReference>
<dbReference type="RefSeq" id="WP_120950118.1">
    <property type="nucleotide sequence ID" value="NZ_RBIR01000001.1"/>
</dbReference>
<dbReference type="EMBL" id="RBIR01000001">
    <property type="protein sequence ID" value="RKR29998.1"/>
    <property type="molecule type" value="Genomic_DNA"/>
</dbReference>
<evidence type="ECO:0000259" key="1">
    <source>
        <dbReference type="Pfam" id="PF00561"/>
    </source>
</evidence>
<dbReference type="InterPro" id="IPR050228">
    <property type="entry name" value="Carboxylesterase_BioH"/>
</dbReference>
<evidence type="ECO:0000313" key="2">
    <source>
        <dbReference type="EMBL" id="RKR29998.1"/>
    </source>
</evidence>
<reference evidence="2 3" key="1">
    <citation type="submission" date="2018-10" db="EMBL/GenBank/DDBJ databases">
        <title>Genomic Encyclopedia of Type Strains, Phase IV (KMG-IV): sequencing the most valuable type-strain genomes for metagenomic binning, comparative biology and taxonomic classification.</title>
        <authorList>
            <person name="Goeker M."/>
        </authorList>
    </citation>
    <scope>NUCLEOTIDE SEQUENCE [LARGE SCALE GENOMIC DNA]</scope>
    <source>
        <strain evidence="2 3">DSM 25586</strain>
    </source>
</reference>